<dbReference type="Pfam" id="PF00501">
    <property type="entry name" value="AMP-binding"/>
    <property type="match status" value="1"/>
</dbReference>
<dbReference type="InterPro" id="IPR000873">
    <property type="entry name" value="AMP-dep_synth/lig_dom"/>
</dbReference>
<dbReference type="GO" id="GO:0005737">
    <property type="term" value="C:cytoplasm"/>
    <property type="evidence" value="ECO:0007669"/>
    <property type="project" value="TreeGrafter"/>
</dbReference>
<dbReference type="PANTHER" id="PTHR45527:SF1">
    <property type="entry name" value="FATTY ACID SYNTHASE"/>
    <property type="match status" value="1"/>
</dbReference>
<dbReference type="InterPro" id="IPR036736">
    <property type="entry name" value="ACP-like_sf"/>
</dbReference>
<dbReference type="Gene3D" id="2.30.38.10">
    <property type="entry name" value="Luciferase, Domain 3"/>
    <property type="match status" value="1"/>
</dbReference>
<evidence type="ECO:0000313" key="5">
    <source>
        <dbReference type="Proteomes" id="UP000307706"/>
    </source>
</evidence>
<dbReference type="SUPFAM" id="SSF56801">
    <property type="entry name" value="Acetyl-CoA synthetase-like"/>
    <property type="match status" value="1"/>
</dbReference>
<comment type="caution">
    <text evidence="3">The sequence shown here is derived from an EMBL/GenBank/DDBJ whole genome shotgun (WGS) entry which is preliminary data.</text>
</comment>
<dbReference type="NCBIfam" id="TIGR01733">
    <property type="entry name" value="AA-adenyl-dom"/>
    <property type="match status" value="1"/>
</dbReference>
<dbReference type="Gene3D" id="3.40.50.980">
    <property type="match status" value="2"/>
</dbReference>
<keyword evidence="4" id="KW-1185">Reference proteome</keyword>
<dbReference type="InterPro" id="IPR023213">
    <property type="entry name" value="CAT-like_dom_sf"/>
</dbReference>
<dbReference type="InterPro" id="IPR020845">
    <property type="entry name" value="AMP-binding_CS"/>
</dbReference>
<protein>
    <recommendedName>
        <fullName evidence="1">Carrier domain-containing protein</fullName>
    </recommendedName>
</protein>
<dbReference type="InterPro" id="IPR009081">
    <property type="entry name" value="PP-bd_ACP"/>
</dbReference>
<dbReference type="Gene3D" id="1.10.1200.10">
    <property type="entry name" value="ACP-like"/>
    <property type="match status" value="1"/>
</dbReference>
<proteinExistence type="predicted"/>
<dbReference type="GO" id="GO:0044550">
    <property type="term" value="P:secondary metabolite biosynthetic process"/>
    <property type="evidence" value="ECO:0007669"/>
    <property type="project" value="TreeGrafter"/>
</dbReference>
<evidence type="ECO:0000313" key="2">
    <source>
        <dbReference type="EMBL" id="TMP47147.1"/>
    </source>
</evidence>
<dbReference type="InterPro" id="IPR010071">
    <property type="entry name" value="AA_adenyl_dom"/>
</dbReference>
<dbReference type="Pfam" id="PF13193">
    <property type="entry name" value="AMP-binding_C"/>
    <property type="match status" value="1"/>
</dbReference>
<accession>A0A5S3XK51</accession>
<dbReference type="OrthoDB" id="9757559at2"/>
<dbReference type="EMBL" id="PNCK01000004">
    <property type="protein sequence ID" value="TMP47147.1"/>
    <property type="molecule type" value="Genomic_DNA"/>
</dbReference>
<gene>
    <name evidence="3" type="ORF">CWB96_19930</name>
    <name evidence="2" type="ORF">CWB97_00450</name>
</gene>
<organism evidence="3 5">
    <name type="scientific">Pseudoalteromonas citrea</name>
    <dbReference type="NCBI Taxonomy" id="43655"/>
    <lineage>
        <taxon>Bacteria</taxon>
        <taxon>Pseudomonadati</taxon>
        <taxon>Pseudomonadota</taxon>
        <taxon>Gammaproteobacteria</taxon>
        <taxon>Alteromonadales</taxon>
        <taxon>Pseudoalteromonadaceae</taxon>
        <taxon>Pseudoalteromonas</taxon>
    </lineage>
</organism>
<dbReference type="InterPro" id="IPR001242">
    <property type="entry name" value="Condensation_dom"/>
</dbReference>
<name>A0A5S3XK51_9GAMM</name>
<dbReference type="Pfam" id="PF00668">
    <property type="entry name" value="Condensation"/>
    <property type="match status" value="2"/>
</dbReference>
<dbReference type="Gene3D" id="3.30.559.10">
    <property type="entry name" value="Chloramphenicol acetyltransferase-like domain"/>
    <property type="match status" value="2"/>
</dbReference>
<sequence>MVEQLLLDCKHQGISLTLGEEGVLDLHATKQPPSALIGRLSAHKAQIIEHLKQIKLNQLEQSMLSPIPVTPALVGKLSLQQQRLWLLEQMQPGNAQYNLARAMKLEGKLDVVKLQYAIDAVVARHDILHTDYVLSPEGARQQVAGNVSSCMEIVELQSLNEKQQRAEILRVMNAQSCAAFDLTTSPKLRCKLLLLAPDIAYFCIVLHHIAVDGWSVSLLCEEISQNYARLLEDTYQPLLKPTLRYLDYAAWQQAKVEQSGFSLLTQAYQTYLEGAAFNTTFALDFPRPDDIGSNGKVYREVIPEVVDAKISAFAKQQQCTRFSLLYAVFNIVLAKYSNQLDIVIGCPVANREHEQVQSLIGFVANTLVLRSQIDPEQRFCDYLNNCILSSNKAFEMAHMPFEGILEALNVERLHNQPPLFNVMLAVHNMKPLLPRLKGVKITPEEGMPRVPKFDLVLDIYESDGELALEWDYNFDLYTSEAVARFSQSYVHVLQLLLTNPELTFSQISLIEPVKIAQWQVKWSGEKAQVPQPSHLQTQLQHWAVTTPDKVAVSDGCTSLTYCELESRVDHYCHNLIRLVGNQPQRVGVYCGRSINMLCTLLAILRSGHTYVPLDPSYPEKRIQYMADLAELACVICDFDGVENVRRFQKNTITFNDLNTECEVTSLRQSVSPKDTAYMIFTSGSTGKPKGVVISYQAMMNFLAAMANEPGIQQTDCVLAVTSITFDIHVLELFLPIFAGATLHIAATEQSKDPYALAQYIDSSAISYMQATPATWNMLKAISWQPPTPFTALCGGEALPRGLKSYFAQYNTDLWNMYGPTETTVWSSVNKVDYSAPTHLGMPIANTQFYVLDPYLQLVPPGVTGELAIAGQGLACGYWQRSELTEQQFRTVCMINGTKTRVYLTGDLVKVSHDNQLIYQGRKDHQVKLNGHRIELTEIEFVLEQHAAVHQAVVLLDKKQNTLHAFVQANTMSERLKSQLFNSVQQAVPSFMVPQSMTLLAELPKTLNKKIDKQALTELISTENHIELEHDLGLYAERLVLLWQESLALTDIDPNASFFSQGGNSLKFVELIATVNQCFSSTLNVTALLKSPTLVAMDNLLKSTQNCNLELCSLVKSLEESRYWRHDPIAVKSLANRVNLFSRKGSNYLWMVNQCLVLDNNDGAISFSLIKKLLSILFVHHPALRTYVNPHSLKEQIMSASALLDRSIFYDLSSQVDTRTITSISQVLDQVRLDEGLVRVFYIQKEQQVMLVLSLHHLVFDGYSMSVLARNFSLLLNAELAQAKEVELPQDPYLSFIDYHQKYADGKYLTEDGYDIAREIAYWEQVNFSAIERLFDVQTLLMSNLEDNMDSITVNIPDYVTEHILQLTAQASLLASDFHAGALATAIHQVFKLNNIALELSNFNRANSIAPVNSEALFGYVVAPVPVVVEYPAICQASRCAKAISDTLHTMPHSGCGFNTALRMHSEKRNIASLTADFFPEFNFNYQGELNTERLDSRVLDSANSVFDNVIQNMPFVHCDRDMTSPQSLYISTSTVGSSQQIFIRYSKKLFTKTTIKQLADNYIYQLKGL</sequence>
<dbReference type="Proteomes" id="UP000305730">
    <property type="component" value="Unassembled WGS sequence"/>
</dbReference>
<dbReference type="InterPro" id="IPR045851">
    <property type="entry name" value="AMP-bd_C_sf"/>
</dbReference>
<dbReference type="Gene3D" id="3.30.300.30">
    <property type="match status" value="1"/>
</dbReference>
<evidence type="ECO:0000313" key="4">
    <source>
        <dbReference type="Proteomes" id="UP000305730"/>
    </source>
</evidence>
<reference evidence="4 5" key="2">
    <citation type="submission" date="2019-06" db="EMBL/GenBank/DDBJ databases">
        <title>Co-occurence of chitin degradation, pigmentation and bioactivity in marine Pseudoalteromonas.</title>
        <authorList>
            <person name="Sonnenschein E.C."/>
            <person name="Bech P.K."/>
        </authorList>
    </citation>
    <scope>NUCLEOTIDE SEQUENCE [LARGE SCALE GENOMIC DNA]</scope>
    <source>
        <strain evidence="5">S2231</strain>
        <strain evidence="4">S2233</strain>
    </source>
</reference>
<dbReference type="PROSITE" id="PS00455">
    <property type="entry name" value="AMP_BINDING"/>
    <property type="match status" value="1"/>
</dbReference>
<dbReference type="SUPFAM" id="SSF52777">
    <property type="entry name" value="CoA-dependent acyltransferases"/>
    <property type="match status" value="4"/>
</dbReference>
<reference evidence="3 5" key="1">
    <citation type="submission" date="2017-12" db="EMBL/GenBank/DDBJ databases">
        <authorList>
            <person name="Paulsen S."/>
            <person name="Gram L.K."/>
        </authorList>
    </citation>
    <scope>NUCLEOTIDE SEQUENCE [LARGE SCALE GENOMIC DNA]</scope>
    <source>
        <strain evidence="3 5">S2231</strain>
        <strain evidence="2">S2233</strain>
    </source>
</reference>
<feature type="domain" description="Carrier" evidence="1">
    <location>
        <begin position="1029"/>
        <end position="1104"/>
    </location>
</feature>
<evidence type="ECO:0000259" key="1">
    <source>
        <dbReference type="PROSITE" id="PS50075"/>
    </source>
</evidence>
<dbReference type="GO" id="GO:0003824">
    <property type="term" value="F:catalytic activity"/>
    <property type="evidence" value="ECO:0007669"/>
    <property type="project" value="InterPro"/>
</dbReference>
<dbReference type="EMBL" id="PNCL01000133">
    <property type="protein sequence ID" value="TMP54102.1"/>
    <property type="molecule type" value="Genomic_DNA"/>
</dbReference>
<dbReference type="RefSeq" id="WP_138594156.1">
    <property type="nucleotide sequence ID" value="NZ_PNCK01000004.1"/>
</dbReference>
<dbReference type="Pfam" id="PF00550">
    <property type="entry name" value="PP-binding"/>
    <property type="match status" value="1"/>
</dbReference>
<dbReference type="SUPFAM" id="SSF47336">
    <property type="entry name" value="ACP-like"/>
    <property type="match status" value="1"/>
</dbReference>
<dbReference type="Proteomes" id="UP000307706">
    <property type="component" value="Unassembled WGS sequence"/>
</dbReference>
<dbReference type="InterPro" id="IPR025110">
    <property type="entry name" value="AMP-bd_C"/>
</dbReference>
<dbReference type="GO" id="GO:0043041">
    <property type="term" value="P:amino acid activation for nonribosomal peptide biosynthetic process"/>
    <property type="evidence" value="ECO:0007669"/>
    <property type="project" value="TreeGrafter"/>
</dbReference>
<reference evidence="3" key="3">
    <citation type="submission" date="2019-09" db="EMBL/GenBank/DDBJ databases">
        <title>Co-occurence of chitin degradation, pigmentation and bioactivity in marine Pseudoalteromonas.</title>
        <authorList>
            <person name="Sonnenschein E.C."/>
            <person name="Bech P.K."/>
        </authorList>
    </citation>
    <scope>NUCLEOTIDE SEQUENCE</scope>
    <source>
        <strain evidence="3">S2231</strain>
        <strain evidence="2">S2233</strain>
    </source>
</reference>
<dbReference type="PANTHER" id="PTHR45527">
    <property type="entry name" value="NONRIBOSOMAL PEPTIDE SYNTHETASE"/>
    <property type="match status" value="1"/>
</dbReference>
<dbReference type="GO" id="GO:0031177">
    <property type="term" value="F:phosphopantetheine binding"/>
    <property type="evidence" value="ECO:0007669"/>
    <property type="project" value="TreeGrafter"/>
</dbReference>
<dbReference type="PROSITE" id="PS50075">
    <property type="entry name" value="CARRIER"/>
    <property type="match status" value="1"/>
</dbReference>
<dbReference type="Gene3D" id="3.30.559.30">
    <property type="entry name" value="Nonribosomal peptide synthetase, condensation domain"/>
    <property type="match status" value="2"/>
</dbReference>
<evidence type="ECO:0000313" key="3">
    <source>
        <dbReference type="EMBL" id="TMP54102.1"/>
    </source>
</evidence>
<dbReference type="CDD" id="cd19531">
    <property type="entry name" value="LCL_NRPS-like"/>
    <property type="match status" value="1"/>
</dbReference>